<organism evidence="1">
    <name type="scientific">Zea mays</name>
    <name type="common">Maize</name>
    <dbReference type="NCBI Taxonomy" id="4577"/>
    <lineage>
        <taxon>Eukaryota</taxon>
        <taxon>Viridiplantae</taxon>
        <taxon>Streptophyta</taxon>
        <taxon>Embryophyta</taxon>
        <taxon>Tracheophyta</taxon>
        <taxon>Spermatophyta</taxon>
        <taxon>Magnoliopsida</taxon>
        <taxon>Liliopsida</taxon>
        <taxon>Poales</taxon>
        <taxon>Poaceae</taxon>
        <taxon>PACMAD clade</taxon>
        <taxon>Panicoideae</taxon>
        <taxon>Andropogonodae</taxon>
        <taxon>Andropogoneae</taxon>
        <taxon>Tripsacinae</taxon>
        <taxon>Zea</taxon>
    </lineage>
</organism>
<accession>B6TTG1</accession>
<reference evidence="1" key="1">
    <citation type="journal article" date="2009" name="Plant Mol. Biol.">
        <title>Insights into corn genes derived from large-scale cDNA sequencing.</title>
        <authorList>
            <person name="Alexandrov N.N."/>
            <person name="Brover V.V."/>
            <person name="Freidin S."/>
            <person name="Troukhan M.E."/>
            <person name="Tatarinova T.V."/>
            <person name="Zhang H."/>
            <person name="Swaller T.J."/>
            <person name="Lu Y.P."/>
            <person name="Bouck J."/>
            <person name="Flavell R.B."/>
            <person name="Feldmann K.A."/>
        </authorList>
    </citation>
    <scope>NUCLEOTIDE SEQUENCE</scope>
</reference>
<sequence>MCIRIPLADIAIVTASCLTAWVVSKICFSHLETQMVQAVNRSALIVLFQRLKPVCNPSMI</sequence>
<protein>
    <submittedName>
        <fullName evidence="1">Uncharacterized protein</fullName>
    </submittedName>
</protein>
<dbReference type="AlphaFoldDB" id="B6TTG1"/>
<dbReference type="EMBL" id="EU976118">
    <property type="protein sequence ID" value="ACG48236.1"/>
    <property type="molecule type" value="mRNA"/>
</dbReference>
<dbReference type="EMBL" id="EU968276">
    <property type="protein sequence ID" value="ACG40394.1"/>
    <property type="molecule type" value="mRNA"/>
</dbReference>
<evidence type="ECO:0000313" key="1">
    <source>
        <dbReference type="EMBL" id="ACG40394.1"/>
    </source>
</evidence>
<name>B6TTG1_MAIZE</name>
<proteinExistence type="evidence at transcript level"/>